<evidence type="ECO:0000313" key="2">
    <source>
        <dbReference type="EMBL" id="MFC6870702.1"/>
    </source>
</evidence>
<proteinExistence type="predicted"/>
<keyword evidence="3" id="KW-1185">Reference proteome</keyword>
<reference evidence="3" key="1">
    <citation type="journal article" date="2019" name="Int. J. Syst. Evol. Microbiol.">
        <title>The Global Catalogue of Microorganisms (GCM) 10K type strain sequencing project: providing services to taxonomists for standard genome sequencing and annotation.</title>
        <authorList>
            <consortium name="The Broad Institute Genomics Platform"/>
            <consortium name="The Broad Institute Genome Sequencing Center for Infectious Disease"/>
            <person name="Wu L."/>
            <person name="Ma J."/>
        </authorList>
    </citation>
    <scope>NUCLEOTIDE SEQUENCE [LARGE SCALE GENOMIC DNA]</scope>
    <source>
        <strain evidence="3">KCTC 32255</strain>
    </source>
</reference>
<organism evidence="2 3">
    <name type="scientific">Haloechinothrix salitolerans</name>
    <dbReference type="NCBI Taxonomy" id="926830"/>
    <lineage>
        <taxon>Bacteria</taxon>
        <taxon>Bacillati</taxon>
        <taxon>Actinomycetota</taxon>
        <taxon>Actinomycetes</taxon>
        <taxon>Pseudonocardiales</taxon>
        <taxon>Pseudonocardiaceae</taxon>
        <taxon>Haloechinothrix</taxon>
    </lineage>
</organism>
<dbReference type="InterPro" id="IPR029058">
    <property type="entry name" value="AB_hydrolase_fold"/>
</dbReference>
<dbReference type="EMBL" id="JBHSXX010000001">
    <property type="protein sequence ID" value="MFC6870702.1"/>
    <property type="molecule type" value="Genomic_DNA"/>
</dbReference>
<comment type="caution">
    <text evidence="2">The sequence shown here is derived from an EMBL/GenBank/DDBJ whole genome shotgun (WGS) entry which is preliminary data.</text>
</comment>
<protein>
    <submittedName>
        <fullName evidence="2">Alpha/beta fold hydrolase</fullName>
    </submittedName>
</protein>
<gene>
    <name evidence="2" type="ORF">ACFQGD_26580</name>
</gene>
<feature type="domain" description="AB hydrolase-1" evidence="1">
    <location>
        <begin position="32"/>
        <end position="148"/>
    </location>
</feature>
<dbReference type="Gene3D" id="3.40.50.1820">
    <property type="entry name" value="alpha/beta hydrolase"/>
    <property type="match status" value="1"/>
</dbReference>
<dbReference type="RefSeq" id="WP_345405086.1">
    <property type="nucleotide sequence ID" value="NZ_BAABLA010000119.1"/>
</dbReference>
<keyword evidence="2" id="KW-0378">Hydrolase</keyword>
<accession>A0ABW2C5Y8</accession>
<dbReference type="Pfam" id="PF12697">
    <property type="entry name" value="Abhydrolase_6"/>
    <property type="match status" value="1"/>
</dbReference>
<dbReference type="SUPFAM" id="SSF53474">
    <property type="entry name" value="alpha/beta-Hydrolases"/>
    <property type="match status" value="1"/>
</dbReference>
<evidence type="ECO:0000259" key="1">
    <source>
        <dbReference type="Pfam" id="PF12697"/>
    </source>
</evidence>
<name>A0ABW2C5Y8_9PSEU</name>
<sequence length="150" mass="15933">MSTHPVPASGPPVIAHPSLRVLPATDVTTGVVLVLHGGKAVSRRPTSERQLSYWRMVPIAEALHDAVGEHGAVWLLRNRLRGWNEPARDAVVDARWALAEVRRTHPGVPVVLVGHSMGARAALRVAGTDGVIAVCALAPNGLRTPLPAAW</sequence>
<dbReference type="Proteomes" id="UP001596337">
    <property type="component" value="Unassembled WGS sequence"/>
</dbReference>
<dbReference type="InterPro" id="IPR000073">
    <property type="entry name" value="AB_hydrolase_1"/>
</dbReference>
<evidence type="ECO:0000313" key="3">
    <source>
        <dbReference type="Proteomes" id="UP001596337"/>
    </source>
</evidence>
<dbReference type="GO" id="GO:0016787">
    <property type="term" value="F:hydrolase activity"/>
    <property type="evidence" value="ECO:0007669"/>
    <property type="project" value="UniProtKB-KW"/>
</dbReference>